<dbReference type="Proteomes" id="UP001460270">
    <property type="component" value="Unassembled WGS sequence"/>
</dbReference>
<gene>
    <name evidence="2" type="ORF">WMY93_018985</name>
</gene>
<evidence type="ECO:0000256" key="1">
    <source>
        <dbReference type="SAM" id="MobiDB-lite"/>
    </source>
</evidence>
<dbReference type="EMBL" id="JBBPFD010000013">
    <property type="protein sequence ID" value="KAK7902216.1"/>
    <property type="molecule type" value="Genomic_DNA"/>
</dbReference>
<accession>A0AAW0NSC2</accession>
<proteinExistence type="predicted"/>
<evidence type="ECO:0000313" key="3">
    <source>
        <dbReference type="Proteomes" id="UP001460270"/>
    </source>
</evidence>
<protein>
    <submittedName>
        <fullName evidence="2">Uncharacterized protein</fullName>
    </submittedName>
</protein>
<reference evidence="3" key="1">
    <citation type="submission" date="2024-04" db="EMBL/GenBank/DDBJ databases">
        <title>Salinicola lusitanus LLJ914,a marine bacterium isolated from the Okinawa Trough.</title>
        <authorList>
            <person name="Li J."/>
        </authorList>
    </citation>
    <scope>NUCLEOTIDE SEQUENCE [LARGE SCALE GENOMIC DNA]</scope>
</reference>
<sequence>MVPDSYCVVPGLIILTCGAGKTQVGLIKPASRVPSTPEWAPYMPGRCCLCDGKVFDCLWQGPKESRIPLTYCPDLDEDPGIELTGSCRVTFCNLCFKRWSHMYSAVRLDAHDTSCKCSSDAEKCFVVCGRPGRNRIEPVVFLAYRSLKKKSSIDQDNDVCDGWNIPVVHYTKRWITFLPDAYDYPTLGSLACDELHRMYRPGKASTCGWTPPRVRRGATDWLTTGTKPPGCRDDWRVSTLETQVRVHTPKGEGDLRIHYELLRYPQDKRSLTVVRFWLPGSSDQTISTNTKVRVVPKNQSDKQRYNMDWQKQLQEYVINSGKGIHDEDAGHVQLAQKSTWLRRHLTRKSTKKPRKSRKDSKKAGQEWKRVRLLSQKMENLGPWSESDSDDPESSPYPDPVVPPPTGDS</sequence>
<evidence type="ECO:0000313" key="2">
    <source>
        <dbReference type="EMBL" id="KAK7902216.1"/>
    </source>
</evidence>
<name>A0AAW0NSC2_9GOBI</name>
<feature type="compositionally biased region" description="Basic residues" evidence="1">
    <location>
        <begin position="340"/>
        <end position="360"/>
    </location>
</feature>
<keyword evidence="3" id="KW-1185">Reference proteome</keyword>
<feature type="compositionally biased region" description="Pro residues" evidence="1">
    <location>
        <begin position="394"/>
        <end position="408"/>
    </location>
</feature>
<dbReference type="AlphaFoldDB" id="A0AAW0NSC2"/>
<feature type="region of interest" description="Disordered" evidence="1">
    <location>
        <begin position="339"/>
        <end position="408"/>
    </location>
</feature>
<organism evidence="2 3">
    <name type="scientific">Mugilogobius chulae</name>
    <name type="common">yellowstripe goby</name>
    <dbReference type="NCBI Taxonomy" id="88201"/>
    <lineage>
        <taxon>Eukaryota</taxon>
        <taxon>Metazoa</taxon>
        <taxon>Chordata</taxon>
        <taxon>Craniata</taxon>
        <taxon>Vertebrata</taxon>
        <taxon>Euteleostomi</taxon>
        <taxon>Actinopterygii</taxon>
        <taxon>Neopterygii</taxon>
        <taxon>Teleostei</taxon>
        <taxon>Neoteleostei</taxon>
        <taxon>Acanthomorphata</taxon>
        <taxon>Gobiaria</taxon>
        <taxon>Gobiiformes</taxon>
        <taxon>Gobioidei</taxon>
        <taxon>Gobiidae</taxon>
        <taxon>Gobionellinae</taxon>
        <taxon>Mugilogobius</taxon>
    </lineage>
</organism>
<comment type="caution">
    <text evidence="2">The sequence shown here is derived from an EMBL/GenBank/DDBJ whole genome shotgun (WGS) entry which is preliminary data.</text>
</comment>